<sequence length="429" mass="48218">MPALWDEKGIIDWNKIREVKVKNYVPELKGLGALQTMAATESDGEMDEQDDIQSEQAVSRDLEITMRAREDEYIKVEVPISVNVTINKLRHTVEVLSNAETPVHIRDSFYATNSIPGLIWIGHSGNPVLANSDDIMPQDFDEQNVRDDFTELKIMVDLFRKKKPESVSDSVIDMDSCGCPSLLMSNYCVRQAINNRVRAFNEQSQTSAPLPAYQFVMCLDKTDENRTKTHTSLGFLPTYRGIPLSSQSSSASGDAPPATRRRSQKSLTFASLSAEESERDEKGIIDWNKIREVKVKNYVPEQKGLGALQMMAATELDGEMDEQDDIQSEQAVSRDLEITMRAREDEYIKSVILGDELVETFQCASHSCRMDGINKWTKTMYEAECTGGRNTIHGNEGSTSEAKQPRLVDEADKTDNNIRERDGNGIEVQ</sequence>
<comment type="caution">
    <text evidence="2">The sequence shown here is derived from an EMBL/GenBank/DDBJ whole genome shotgun (WGS) entry which is preliminary data.</text>
</comment>
<keyword evidence="3" id="KW-1185">Reference proteome</keyword>
<feature type="compositionally biased region" description="Basic and acidic residues" evidence="1">
    <location>
        <begin position="403"/>
        <end position="429"/>
    </location>
</feature>
<evidence type="ECO:0000256" key="1">
    <source>
        <dbReference type="SAM" id="MobiDB-lite"/>
    </source>
</evidence>
<reference evidence="2" key="1">
    <citation type="submission" date="2021-04" db="EMBL/GenBank/DDBJ databases">
        <authorList>
            <person name="Tunstrom K."/>
        </authorList>
    </citation>
    <scope>NUCLEOTIDE SEQUENCE</scope>
</reference>
<dbReference type="Proteomes" id="UP000691718">
    <property type="component" value="Unassembled WGS sequence"/>
</dbReference>
<feature type="region of interest" description="Disordered" evidence="1">
    <location>
        <begin position="244"/>
        <end position="274"/>
    </location>
</feature>
<dbReference type="EMBL" id="CAJQZP010000080">
    <property type="protein sequence ID" value="CAG4936778.1"/>
    <property type="molecule type" value="Genomic_DNA"/>
</dbReference>
<proteinExistence type="predicted"/>
<dbReference type="AlphaFoldDB" id="A0A8S3W2F3"/>
<dbReference type="OrthoDB" id="6926306at2759"/>
<gene>
    <name evidence="2" type="ORF">PAPOLLO_LOCUS1278</name>
</gene>
<name>A0A8S3W2F3_PARAO</name>
<evidence type="ECO:0000313" key="3">
    <source>
        <dbReference type="Proteomes" id="UP000691718"/>
    </source>
</evidence>
<accession>A0A8S3W2F3</accession>
<protein>
    <submittedName>
        <fullName evidence="2">(apollo) hypothetical protein</fullName>
    </submittedName>
</protein>
<evidence type="ECO:0000313" key="2">
    <source>
        <dbReference type="EMBL" id="CAG4936778.1"/>
    </source>
</evidence>
<feature type="compositionally biased region" description="Polar residues" evidence="1">
    <location>
        <begin position="388"/>
        <end position="402"/>
    </location>
</feature>
<feature type="region of interest" description="Disordered" evidence="1">
    <location>
        <begin position="388"/>
        <end position="429"/>
    </location>
</feature>
<organism evidence="2 3">
    <name type="scientific">Parnassius apollo</name>
    <name type="common">Apollo butterfly</name>
    <name type="synonym">Papilio apollo</name>
    <dbReference type="NCBI Taxonomy" id="110799"/>
    <lineage>
        <taxon>Eukaryota</taxon>
        <taxon>Metazoa</taxon>
        <taxon>Ecdysozoa</taxon>
        <taxon>Arthropoda</taxon>
        <taxon>Hexapoda</taxon>
        <taxon>Insecta</taxon>
        <taxon>Pterygota</taxon>
        <taxon>Neoptera</taxon>
        <taxon>Endopterygota</taxon>
        <taxon>Lepidoptera</taxon>
        <taxon>Glossata</taxon>
        <taxon>Ditrysia</taxon>
        <taxon>Papilionoidea</taxon>
        <taxon>Papilionidae</taxon>
        <taxon>Parnassiinae</taxon>
        <taxon>Parnassini</taxon>
        <taxon>Parnassius</taxon>
        <taxon>Parnassius</taxon>
    </lineage>
</organism>